<organism evidence="1 2">
    <name type="scientific">Corallococcus macrosporus DSM 14697</name>
    <dbReference type="NCBI Taxonomy" id="1189310"/>
    <lineage>
        <taxon>Bacteria</taxon>
        <taxon>Pseudomonadati</taxon>
        <taxon>Myxococcota</taxon>
        <taxon>Myxococcia</taxon>
        <taxon>Myxococcales</taxon>
        <taxon>Cystobacterineae</taxon>
        <taxon>Myxococcaceae</taxon>
        <taxon>Corallococcus</taxon>
    </lineage>
</organism>
<evidence type="ECO:0000313" key="1">
    <source>
        <dbReference type="EMBL" id="ATB44597.1"/>
    </source>
</evidence>
<sequence length="245" mass="26195">MSGGALYQESLRTLRRLALPEASERDVLAALEAAQPGPLALFYEAGAEAGLPRDALLARGAGLFLSFSAGNLADDLIDGECTYHDPPIRVGPCVQFILQNLAFATLCGARARVPGPVLEDAVRTLAMAAGPQALEVRASTWTAPLFRQVAEGIAGQQWAAYLRVLWAGTVLEPRAAAAGRALGVAAHVAEDIRTRDVRFTSMPQADRDVVVDWARAATQALRQQDLRCLDAALRRIEPMLPEGES</sequence>
<dbReference type="RefSeq" id="WP_013936674.1">
    <property type="nucleotide sequence ID" value="NZ_CP022203.1"/>
</dbReference>
<gene>
    <name evidence="1" type="ORF">MYMAC_000168</name>
</gene>
<name>A0A250JM77_9BACT</name>
<dbReference type="Proteomes" id="UP000217343">
    <property type="component" value="Chromosome"/>
</dbReference>
<proteinExistence type="predicted"/>
<dbReference type="KEGG" id="mmas:MYMAC_000168"/>
<reference evidence="1 2" key="1">
    <citation type="submission" date="2017-06" db="EMBL/GenBank/DDBJ databases">
        <title>Sequencing and comparative analysis of myxobacterial genomes.</title>
        <authorList>
            <person name="Rupp O."/>
            <person name="Goesmann A."/>
            <person name="Sogaard-Andersen L."/>
        </authorList>
    </citation>
    <scope>NUCLEOTIDE SEQUENCE [LARGE SCALE GENOMIC DNA]</scope>
    <source>
        <strain evidence="1 2">DSM 14697</strain>
    </source>
</reference>
<dbReference type="EMBL" id="CP022203">
    <property type="protein sequence ID" value="ATB44597.1"/>
    <property type="molecule type" value="Genomic_DNA"/>
</dbReference>
<dbReference type="OrthoDB" id="5381273at2"/>
<accession>A0A250JM77</accession>
<keyword evidence="2" id="KW-1185">Reference proteome</keyword>
<dbReference type="AlphaFoldDB" id="A0A250JM77"/>
<evidence type="ECO:0000313" key="2">
    <source>
        <dbReference type="Proteomes" id="UP000217343"/>
    </source>
</evidence>
<protein>
    <submittedName>
        <fullName evidence="1">Uncharacterized protein</fullName>
    </submittedName>
</protein>